<evidence type="ECO:0000256" key="10">
    <source>
        <dbReference type="SAM" id="MobiDB-lite"/>
    </source>
</evidence>
<keyword evidence="7" id="KW-0255">Endonuclease</keyword>
<evidence type="ECO:0000256" key="7">
    <source>
        <dbReference type="ARBA" id="ARBA00022759"/>
    </source>
</evidence>
<feature type="region of interest" description="Disordered" evidence="10">
    <location>
        <begin position="406"/>
        <end position="569"/>
    </location>
</feature>
<accession>A0A816TQJ0</accession>
<feature type="compositionally biased region" description="Low complexity" evidence="10">
    <location>
        <begin position="433"/>
        <end position="460"/>
    </location>
</feature>
<dbReference type="Gene3D" id="2.40.70.10">
    <property type="entry name" value="Acid Proteases"/>
    <property type="match status" value="2"/>
</dbReference>
<feature type="compositionally biased region" description="Basic residues" evidence="10">
    <location>
        <begin position="535"/>
        <end position="547"/>
    </location>
</feature>
<dbReference type="GO" id="GO:0004519">
    <property type="term" value="F:endonuclease activity"/>
    <property type="evidence" value="ECO:0007669"/>
    <property type="project" value="UniProtKB-KW"/>
</dbReference>
<dbReference type="InterPro" id="IPR043502">
    <property type="entry name" value="DNA/RNA_pol_sf"/>
</dbReference>
<dbReference type="PROSITE" id="PS00141">
    <property type="entry name" value="ASP_PROTEASE"/>
    <property type="match status" value="1"/>
</dbReference>
<feature type="compositionally biased region" description="Low complexity" evidence="10">
    <location>
        <begin position="468"/>
        <end position="485"/>
    </location>
</feature>
<evidence type="ECO:0000259" key="11">
    <source>
        <dbReference type="PROSITE" id="PS50802"/>
    </source>
</evidence>
<dbReference type="SUPFAM" id="SSF50630">
    <property type="entry name" value="Acid proteases"/>
    <property type="match status" value="1"/>
</dbReference>
<evidence type="ECO:0000256" key="9">
    <source>
        <dbReference type="ARBA" id="ARBA00022918"/>
    </source>
</evidence>
<dbReference type="InterPro" id="IPR001969">
    <property type="entry name" value="Aspartic_peptidase_AS"/>
</dbReference>
<evidence type="ECO:0000313" key="14">
    <source>
        <dbReference type="Proteomes" id="UP000663887"/>
    </source>
</evidence>
<organism evidence="13 14">
    <name type="scientific">Rotaria magnacalcarata</name>
    <dbReference type="NCBI Taxonomy" id="392030"/>
    <lineage>
        <taxon>Eukaryota</taxon>
        <taxon>Metazoa</taxon>
        <taxon>Spiralia</taxon>
        <taxon>Gnathifera</taxon>
        <taxon>Rotifera</taxon>
        <taxon>Eurotatoria</taxon>
        <taxon>Bdelloidea</taxon>
        <taxon>Philodinida</taxon>
        <taxon>Philodinidae</taxon>
        <taxon>Rotaria</taxon>
    </lineage>
</organism>
<evidence type="ECO:0000256" key="1">
    <source>
        <dbReference type="ARBA" id="ARBA00012493"/>
    </source>
</evidence>
<dbReference type="CDD" id="cd00303">
    <property type="entry name" value="retropepsin_like"/>
    <property type="match status" value="1"/>
</dbReference>
<evidence type="ECO:0000256" key="3">
    <source>
        <dbReference type="ARBA" id="ARBA00022679"/>
    </source>
</evidence>
<name>A0A816TQJ0_9BILA</name>
<dbReference type="PROSITE" id="PS50878">
    <property type="entry name" value="RT_POL"/>
    <property type="match status" value="1"/>
</dbReference>
<evidence type="ECO:0000256" key="5">
    <source>
        <dbReference type="ARBA" id="ARBA00022722"/>
    </source>
</evidence>
<evidence type="ECO:0000313" key="13">
    <source>
        <dbReference type="EMBL" id="CAF2099562.1"/>
    </source>
</evidence>
<evidence type="ECO:0000256" key="6">
    <source>
        <dbReference type="ARBA" id="ARBA00022750"/>
    </source>
</evidence>
<keyword evidence="8" id="KW-0378">Hydrolase</keyword>
<dbReference type="CDD" id="cd01647">
    <property type="entry name" value="RT_LTR"/>
    <property type="match status" value="1"/>
</dbReference>
<dbReference type="PANTHER" id="PTHR33064">
    <property type="entry name" value="POL PROTEIN"/>
    <property type="match status" value="1"/>
</dbReference>
<dbReference type="GO" id="GO:0003964">
    <property type="term" value="F:RNA-directed DNA polymerase activity"/>
    <property type="evidence" value="ECO:0007669"/>
    <property type="project" value="UniProtKB-KW"/>
</dbReference>
<dbReference type="Pfam" id="PF00078">
    <property type="entry name" value="RVT_1"/>
    <property type="match status" value="1"/>
</dbReference>
<proteinExistence type="predicted"/>
<keyword evidence="6" id="KW-0064">Aspartyl protease</keyword>
<protein>
    <recommendedName>
        <fullName evidence="1">RNA-directed DNA polymerase</fullName>
        <ecNumber evidence="1">2.7.7.49</ecNumber>
    </recommendedName>
</protein>
<feature type="domain" description="OTU" evidence="11">
    <location>
        <begin position="2037"/>
        <end position="2176"/>
    </location>
</feature>
<feature type="non-terminal residue" evidence="13">
    <location>
        <position position="2764"/>
    </location>
</feature>
<feature type="compositionally biased region" description="Basic and acidic residues" evidence="10">
    <location>
        <begin position="551"/>
        <end position="564"/>
    </location>
</feature>
<sequence>MPRSTKDIVVAILADHNLTITNTDSISLELAITSAELAAELRDKSVKDELTRRGIPLFPSGTTSTSTSTTSNAQTIYTTAVTTAISSTQGIPTFSFCTNMNPPHSSPSRIIISQSSTPPRSPPLFNRTISHSTPDPNALKTQEELEVERILNDSRRQLQSGHNLNLNLKPSTTQQTKYQRDIINRTNILVKFCDTSDDFDSFYTKISLYYGIKKSDNKFISEKDVLLQKFKGDTLSQFLYHIEKYHKYSLQYFQKDETRFQIELDKTLLGSCLENIMDGIPEEHSSYMLTIKTIIEFLASKNIKIIDKEDVFSICPVKENESVSDLRNRLKTSYGISHPNENHETANELINKFYNYINKDLCKTLKNKIKEQETWSNSKATYSQISNLAIILEAEMNSPSNIKTKVYYQEPSQRQSRYESNKFTRDNSKDRTSSYNKDSSYKNKYSSNDHNSNKNSNFSKNHYRNRSYSKSPNSSYYSDRQQSQSPKKRNNTYYNKYPENINHKKDNSYKKPYVRSETSSTKERSRSPSQDRQSKHTSKSPQRKFKSKYSNTRDRTTSRDKSPEGAKANIPSFSSTEFYHCPKCNNISIGSNKCSNCLNLCHFCKMNNHFIKDCRKYKVIRKSFSINPKNNFNIKYKEDLIRKHTITTNSDKNDKSNIECISGEVINDNSENSNNNEPSTPKIKKIKKLNKNGNCKIFNKLIKRTPEIYLNPEELDNFIVPTLKSSIKSNDPLNTRTKKVSFSKINKCVKFGSFWEPIRLCETSVEKKVFVKFNKKIFDVDYTIDINELKSKSVKLDVLNNLKTNDKIDAEILQNSLVNGDIRQENLRYSETDKNTSINKSDNAINMVSKGNNYTVSSINYSYLLYNPDKPVKSPVNPQDTATVNFSTILENNNINNLNFNNCFLEGDNLKINFKNLNNKFTYSLDFEYNKFNNIGNESDNHCESSILYNYKLLFLNHQTINKFKILFCQLNNFVNINNSQINFCFNNDILNKNLNKIYKMVNLSINNDFNNFDIFNYNLSIFKLFNKNNLIYLFITLNYFNTYVFNNNNFNQMFLNIFELNICNQIQVRLDNIVEGTGASCLDHNCNQYTFGKPTKDTGNMESNILNILTRRQQELAINGIPRQNYWIMANKDKHPVRSVNRPDILTFFISINGKPCKCLIDSGAQMSSMTKAGLKYFDIPCKELPPGKFNSLGLGGITPITHVAQANVVCHDLMFPAHSFKIINNTNPDYYVTLGSDWLQENKIIIDPFNLSIGCQIDKESYWELICNCKLKLCRRILRNIPVYCYEGVTPREQCETLSSFNINLPDVKIIEHKVCLCNEPILDKLNSFIYFNSTYNDIENNEKHNYKINIDENTGNIIDNILIKDTMTNINNSNFSAIKNFNANYCKLNRGTHIGTVSSPLCNVNDKNFPVRLNNNLLKRDIEIKNDNIIEKNNETIRFTNFNINSYDDFNDFNSLKNLNKIINFRDCETANVHYDLMAPALGESTKADDPDLPDKSTWTKELLNSKLKIESTEQNHVNTLQNLLFQYNEVFSQTDFSKEASLDPLVVELTDQIPIFIPQYKFQPDIEDAVQKKVNELIDQKQIVPSKSRYNFPILPIKKRSGPNTADNIRIVLDLRLLNKKAIKFDYPIPDISILLQKLGGFNLYTSLDFTNSFWQLPLDKASQDYMSFSIARGKYKLTRAPQGFVNTAAAFQSSMNYVFGDLLFNKELPVKTIVNGVPKWTNISRTRLISYIDDVIILAESEQVMELMLELVLKKLAEYQLKLKISKCIFSAKKLDFVGHEISQNGIRKQTKYVDKVLQVPRPEKIKDLLKFMGMANWVMKFCKNFSEIARPLSILQKTDKKSMKQTIEWNDERIKSFEAIKELIRQDITLAYPLPDKECGELQLFCDASENCIGSTLCQYQPLKNKDGKEELVLRTIANYSCVLNKHARKYNIREKELCAIRLSLDHYKPYLMGRPFCIWSDHRSLIYLNTMKLINTRLFRTAEEMACFDYKICYIPGKDNFYADIMSRLKYDQMIDKATKNHADKIPDHTTVIEIPGGGDSLIHALSLILFEWKRQEGKISSYETYSNEFNLTLREKLQKHIYNNPERYGITLTKDNRREWQSYALQGVTLRDEFIQCFVNLYKGEIELYFSNTSPVIFQCDDHKKIVPGKVGRLQIKGGTHFNVLKLNKSNVEIKRDHIMFHKKIDKIKNNFDIIDEILIDDTRKIETVTIKHSSVEIKYDRLNRKFTNDFRSIHDSYPLESFKTHESIRLNNDHNINPINHNVPNDVLQCNHKNNNHSMAYINFEWLHNIDYCALFDTCASINLMSETLANYLFEHDYLTWDETKSMNIVCSGGKEIKINMKFAYAEPYMGRNWSFRSVKFGIVRDDIIPCCCVFGFEFMTKNHIKLNYNKMTVDMDGEHLALLGIYSKYSNTAFQPDYNNCEYVFQDEIKNFDSNITKLPIEIISTYKKLFTKDLLNLKLKQLLKNYDYNRAPAHIKKLIEEASRVTTEHCAVIASSELICTKPIINFQNNLDVPELTKNKFILENFQKNYRDTSEYKTMDSKLRLYCDLSHEKILKLYNDYLEELQSDPNVTKQSLDIPEEIDHIRIHPMLNFDLISKLNFIDRPKSNNLIIKNNISKTNNTNNSAYVKQANKYSIIPDYIKLKSNLNYFGTEEQVTDNNVESSTLEIIRISTMNKPINTPTARKSLMHNIINNDKISYNERNKLLQEKFNLNNLTFDVEIRRTFKTNQDIINLQNNDQVIKDLKDQILFNKN</sequence>
<dbReference type="Proteomes" id="UP000663887">
    <property type="component" value="Unassembled WGS sequence"/>
</dbReference>
<dbReference type="GO" id="GO:0004190">
    <property type="term" value="F:aspartic-type endopeptidase activity"/>
    <property type="evidence" value="ECO:0007669"/>
    <property type="project" value="UniProtKB-KW"/>
</dbReference>
<evidence type="ECO:0000256" key="4">
    <source>
        <dbReference type="ARBA" id="ARBA00022695"/>
    </source>
</evidence>
<dbReference type="InterPro" id="IPR041373">
    <property type="entry name" value="RT_RNaseH"/>
</dbReference>
<dbReference type="InterPro" id="IPR021109">
    <property type="entry name" value="Peptidase_aspartic_dom_sf"/>
</dbReference>
<keyword evidence="2" id="KW-0645">Protease</keyword>
<keyword evidence="4" id="KW-0548">Nucleotidyltransferase</keyword>
<dbReference type="CDD" id="cd09274">
    <property type="entry name" value="RNase_HI_RT_Ty3"/>
    <property type="match status" value="1"/>
</dbReference>
<reference evidence="13" key="1">
    <citation type="submission" date="2021-02" db="EMBL/GenBank/DDBJ databases">
        <authorList>
            <person name="Nowell W R."/>
        </authorList>
    </citation>
    <scope>NUCLEOTIDE SEQUENCE</scope>
</reference>
<evidence type="ECO:0000256" key="8">
    <source>
        <dbReference type="ARBA" id="ARBA00022801"/>
    </source>
</evidence>
<dbReference type="PANTHER" id="PTHR33064:SF37">
    <property type="entry name" value="RIBONUCLEASE H"/>
    <property type="match status" value="1"/>
</dbReference>
<feature type="domain" description="Reverse transcriptase" evidence="12">
    <location>
        <begin position="1582"/>
        <end position="1787"/>
    </location>
</feature>
<dbReference type="InterPro" id="IPR051320">
    <property type="entry name" value="Viral_Replic_Matur_Polypro"/>
</dbReference>
<evidence type="ECO:0000259" key="12">
    <source>
        <dbReference type="PROSITE" id="PS50878"/>
    </source>
</evidence>
<dbReference type="InterPro" id="IPR043128">
    <property type="entry name" value="Rev_trsase/Diguanyl_cyclase"/>
</dbReference>
<dbReference type="Gene3D" id="3.30.70.270">
    <property type="match status" value="2"/>
</dbReference>
<comment type="caution">
    <text evidence="13">The sequence shown here is derived from an EMBL/GenBank/DDBJ whole genome shotgun (WGS) entry which is preliminary data.</text>
</comment>
<gene>
    <name evidence="13" type="ORF">XDN619_LOCUS18356</name>
</gene>
<keyword evidence="9" id="KW-0695">RNA-directed DNA polymerase</keyword>
<dbReference type="Gene3D" id="3.10.10.10">
    <property type="entry name" value="HIV Type 1 Reverse Transcriptase, subunit A, domain 1"/>
    <property type="match status" value="1"/>
</dbReference>
<dbReference type="PROSITE" id="PS50802">
    <property type="entry name" value="OTU"/>
    <property type="match status" value="1"/>
</dbReference>
<dbReference type="EC" id="2.7.7.49" evidence="1"/>
<dbReference type="Pfam" id="PF17917">
    <property type="entry name" value="RT_RNaseH"/>
    <property type="match status" value="1"/>
</dbReference>
<dbReference type="InterPro" id="IPR000477">
    <property type="entry name" value="RT_dom"/>
</dbReference>
<dbReference type="EMBL" id="CAJNRG010007960">
    <property type="protein sequence ID" value="CAF2099562.1"/>
    <property type="molecule type" value="Genomic_DNA"/>
</dbReference>
<keyword evidence="5" id="KW-0540">Nuclease</keyword>
<evidence type="ECO:0000256" key="2">
    <source>
        <dbReference type="ARBA" id="ARBA00022670"/>
    </source>
</evidence>
<dbReference type="GO" id="GO:0006508">
    <property type="term" value="P:proteolysis"/>
    <property type="evidence" value="ECO:0007669"/>
    <property type="project" value="UniProtKB-KW"/>
</dbReference>
<dbReference type="SUPFAM" id="SSF56672">
    <property type="entry name" value="DNA/RNA polymerases"/>
    <property type="match status" value="1"/>
</dbReference>
<keyword evidence="3" id="KW-0808">Transferase</keyword>
<feature type="compositionally biased region" description="Basic and acidic residues" evidence="10">
    <location>
        <begin position="416"/>
        <end position="432"/>
    </location>
</feature>
<dbReference type="InterPro" id="IPR003323">
    <property type="entry name" value="OTU_dom"/>
</dbReference>